<accession>A0ABN3Y604</accession>
<evidence type="ECO:0008006" key="3">
    <source>
        <dbReference type="Google" id="ProtNLM"/>
    </source>
</evidence>
<organism evidence="1 2">
    <name type="scientific">Tetragenococcus solitarius</name>
    <dbReference type="NCBI Taxonomy" id="71453"/>
    <lineage>
        <taxon>Bacteria</taxon>
        <taxon>Bacillati</taxon>
        <taxon>Bacillota</taxon>
        <taxon>Bacilli</taxon>
        <taxon>Lactobacillales</taxon>
        <taxon>Enterococcaceae</taxon>
        <taxon>Tetragenococcus</taxon>
    </lineage>
</organism>
<gene>
    <name evidence="1" type="ORF">GCM10019998_15900</name>
</gene>
<evidence type="ECO:0000313" key="2">
    <source>
        <dbReference type="Proteomes" id="UP001501577"/>
    </source>
</evidence>
<keyword evidence="2" id="KW-1185">Reference proteome</keyword>
<dbReference type="RefSeq" id="WP_068709913.1">
    <property type="nucleotide sequence ID" value="NZ_BAAAXQ010000055.1"/>
</dbReference>
<name>A0ABN3Y604_9ENTE</name>
<sequence length="541" mass="62257">MNAKELDYEFDKVRLNLDKVETPNLSKIKEIVKRVHFADIKTKQQAYDNEGLAFYKLNLDSTGDYFTHSLPISYTTEAAKTGVVYGTFTQKVTKKKEKVVEFEGGNYNNYVRFLADIANHKVIYSDELERFVIVRDHSYKMLDQAIFEVEYSVDPKQKINDFLDVIFSIYHDHIQVKTHDYTIEPYIIAGIDWAYDCKQLKPVTKDDSKQQLFSAYYDVSYENLNLEKAEEYTNMIAAEDDSLHNLRLIHAYVLLARMGLVSVEHSFILKDFGRTGKGLFMKTFPEVFKMNSVNFDNLMGGTMEASNEWLKFIGCDISHANESGAINPKAMRFIRKIATQENVSGRKIQQNTIDFKIKSVLILDTNEKVDIGKLTANLSRVVKVAFKDRPEEETEAERYKVFAPYWDYIAPNGEESLTANVSFLISSLEYLSKQNGKFVFKDVALKNYAVASELTDLQIFLIEAFQQVGYVPSKDEALHQVLFDEYGVHHFRRKDIKDDLTSIGLEPNYPTTIKGVPIRVIRIKDKKLFKKAQSLLEGIVV</sequence>
<dbReference type="Proteomes" id="UP001501577">
    <property type="component" value="Unassembled WGS sequence"/>
</dbReference>
<dbReference type="EMBL" id="BAAAXQ010000055">
    <property type="protein sequence ID" value="GAA3020465.1"/>
    <property type="molecule type" value="Genomic_DNA"/>
</dbReference>
<proteinExistence type="predicted"/>
<comment type="caution">
    <text evidence="1">The sequence shown here is derived from an EMBL/GenBank/DDBJ whole genome shotgun (WGS) entry which is preliminary data.</text>
</comment>
<evidence type="ECO:0000313" key="1">
    <source>
        <dbReference type="EMBL" id="GAA3020465.1"/>
    </source>
</evidence>
<reference evidence="1 2" key="1">
    <citation type="journal article" date="2019" name="Int. J. Syst. Evol. Microbiol.">
        <title>The Global Catalogue of Microorganisms (GCM) 10K type strain sequencing project: providing services to taxonomists for standard genome sequencing and annotation.</title>
        <authorList>
            <consortium name="The Broad Institute Genomics Platform"/>
            <consortium name="The Broad Institute Genome Sequencing Center for Infectious Disease"/>
            <person name="Wu L."/>
            <person name="Ma J."/>
        </authorList>
    </citation>
    <scope>NUCLEOTIDE SEQUENCE [LARGE SCALE GENOMIC DNA]</scope>
    <source>
        <strain evidence="1 2">JCM 8736</strain>
    </source>
</reference>
<protein>
    <recommendedName>
        <fullName evidence="3">Phage resistance protein</fullName>
    </recommendedName>
</protein>